<protein>
    <submittedName>
        <fullName evidence="3">Uncharacterized protein</fullName>
    </submittedName>
</protein>
<evidence type="ECO:0000313" key="6">
    <source>
        <dbReference type="Proteomes" id="UP000249757"/>
    </source>
</evidence>
<proteinExistence type="predicted"/>
<comment type="caution">
    <text evidence="3">The sequence shown here is derived from an EMBL/GenBank/DDBJ whole genome shotgun (WGS) entry which is preliminary data.</text>
</comment>
<dbReference type="AlphaFoldDB" id="A0A2W1CZN1"/>
<keyword evidence="6" id="KW-1185">Reference proteome</keyword>
<reference evidence="6" key="4">
    <citation type="journal article" date="2022" name="Microb. Genom.">
        <title>A global pangenome for the wheat fungal pathogen Pyrenophora tritici-repentis and prediction of effector protein structural homology.</title>
        <authorList>
            <person name="Moolhuijzen P.M."/>
            <person name="See P.T."/>
            <person name="Shi G."/>
            <person name="Powell H.R."/>
            <person name="Cockram J."/>
            <person name="Jorgensen L.N."/>
            <person name="Benslimane H."/>
            <person name="Strelkov S.E."/>
            <person name="Turner J."/>
            <person name="Liu Z."/>
            <person name="Moffat C.S."/>
        </authorList>
    </citation>
    <scope>NUCLEOTIDE SEQUENCE [LARGE SCALE GENOMIC DNA]</scope>
</reference>
<name>A0A2W1CZN1_9PLEO</name>
<evidence type="ECO:0000256" key="2">
    <source>
        <dbReference type="SAM" id="SignalP"/>
    </source>
</evidence>
<evidence type="ECO:0000313" key="5">
    <source>
        <dbReference type="Proteomes" id="UP000245464"/>
    </source>
</evidence>
<keyword evidence="2" id="KW-0732">Signal</keyword>
<dbReference type="EMBL" id="NRDI02000005">
    <property type="protein sequence ID" value="KAI1516160.1"/>
    <property type="molecule type" value="Genomic_DNA"/>
</dbReference>
<dbReference type="EMBL" id="NQIK02000003">
    <property type="protein sequence ID" value="KAF7573555.1"/>
    <property type="molecule type" value="Genomic_DNA"/>
</dbReference>
<feature type="signal peptide" evidence="2">
    <location>
        <begin position="1"/>
        <end position="18"/>
    </location>
</feature>
<organism evidence="3 5">
    <name type="scientific">Pyrenophora tritici-repentis</name>
    <dbReference type="NCBI Taxonomy" id="45151"/>
    <lineage>
        <taxon>Eukaryota</taxon>
        <taxon>Fungi</taxon>
        <taxon>Dikarya</taxon>
        <taxon>Ascomycota</taxon>
        <taxon>Pezizomycotina</taxon>
        <taxon>Dothideomycetes</taxon>
        <taxon>Pleosporomycetidae</taxon>
        <taxon>Pleosporales</taxon>
        <taxon>Pleosporineae</taxon>
        <taxon>Pleosporaceae</taxon>
        <taxon>Pyrenophora</taxon>
    </lineage>
</organism>
<dbReference type="OrthoDB" id="3722602at2759"/>
<dbReference type="Proteomes" id="UP000245464">
    <property type="component" value="Chromosome 3"/>
</dbReference>
<feature type="chain" id="PRO_5042700786" evidence="2">
    <location>
        <begin position="19"/>
        <end position="355"/>
    </location>
</feature>
<evidence type="ECO:0000313" key="3">
    <source>
        <dbReference type="EMBL" id="KAF7573555.1"/>
    </source>
</evidence>
<sequence length="355" mass="39262">MKCAFFFLIALLSALALSASTPSALSPPFATIDTSPVVTSNPQLGLGSDNKYVSGEDLLAELAVKTGENVTWSVGLYSNASTPEGGFANNDGDDGPVPNMEGRYAVDLRIGRNPTHIGTFRGKRLYNRIYSMLKDCCIAKKGISIPGYCETTRPECKEQCNLYNVVYSNGHSTYKADSKTSLTVHYSYFNNQDYPGIQDLAFRMVAKIYQTMADDNNNCAYWDFPGTRRTMICYVASKLELAFATNGGPIIGVLNVELTWEKKTPHNSFHCETTQNAIDALMWGENRDSLADTMSWPKDKILPFTFCADSPCFKQSLKIREQWYEGSGCQRPQWPNGCDPGSDNNSPDLNCPPVQ</sequence>
<feature type="region of interest" description="Disordered" evidence="1">
    <location>
        <begin position="335"/>
        <end position="355"/>
    </location>
</feature>
<gene>
    <name evidence="4" type="ORF">Ptr86124_004697</name>
    <name evidence="3" type="ORF">PtrM4_084600</name>
</gene>
<reference evidence="4" key="2">
    <citation type="submission" date="2021-05" db="EMBL/GenBank/DDBJ databases">
        <authorList>
            <person name="Moolhuijzen P.M."/>
            <person name="Moffat C.S."/>
        </authorList>
    </citation>
    <scope>NUCLEOTIDE SEQUENCE</scope>
    <source>
        <strain evidence="4">86-124</strain>
    </source>
</reference>
<reference evidence="4" key="3">
    <citation type="journal article" date="2022" name="bioRxiv">
        <title>A global pangenome for the wheat fungal pathogen Pyrenophora tritici-repentis and prediction of effector protein structural homology.</title>
        <authorList>
            <person name="Moolhuijzen P."/>
            <person name="See P.T."/>
            <person name="Shi G."/>
            <person name="Powell H.R."/>
            <person name="Cockram J."/>
            <person name="Jorgensen L.N."/>
            <person name="Benslimane H."/>
            <person name="Strelkov S.E."/>
            <person name="Turner J."/>
            <person name="Liu Z."/>
            <person name="Moffat C.S."/>
        </authorList>
    </citation>
    <scope>NUCLEOTIDE SEQUENCE</scope>
    <source>
        <strain evidence="4">86-124</strain>
    </source>
</reference>
<evidence type="ECO:0000313" key="4">
    <source>
        <dbReference type="EMBL" id="KAI1516160.1"/>
    </source>
</evidence>
<accession>A0A2W1CZN1</accession>
<evidence type="ECO:0000256" key="1">
    <source>
        <dbReference type="SAM" id="MobiDB-lite"/>
    </source>
</evidence>
<dbReference type="OMA" id="ERGENCY"/>
<reference evidence="3" key="1">
    <citation type="journal article" date="2018" name="BMC Genomics">
        <title>Comparative genomics of the wheat fungal pathogen Pyrenophora tritici-repentis reveals chromosomal variations and genome plasticity.</title>
        <authorList>
            <person name="Moolhuijzen P."/>
            <person name="See P.T."/>
            <person name="Hane J.K."/>
            <person name="Shi G."/>
            <person name="Liu Z."/>
            <person name="Oliver R.P."/>
            <person name="Moffat C.S."/>
        </authorList>
    </citation>
    <scope>NUCLEOTIDE SEQUENCE [LARGE SCALE GENOMIC DNA]</scope>
    <source>
        <strain evidence="3">M4</strain>
    </source>
</reference>
<dbReference type="Proteomes" id="UP000249757">
    <property type="component" value="Unassembled WGS sequence"/>
</dbReference>